<feature type="transmembrane region" description="Helical" evidence="1">
    <location>
        <begin position="96"/>
        <end position="115"/>
    </location>
</feature>
<evidence type="ECO:0000313" key="3">
    <source>
        <dbReference type="Proteomes" id="UP000294225"/>
    </source>
</evidence>
<feature type="transmembrane region" description="Helical" evidence="1">
    <location>
        <begin position="153"/>
        <end position="175"/>
    </location>
</feature>
<dbReference type="EMBL" id="SJKC01000005">
    <property type="protein sequence ID" value="TCC33200.1"/>
    <property type="molecule type" value="Genomic_DNA"/>
</dbReference>
<feature type="transmembrane region" description="Helical" evidence="1">
    <location>
        <begin position="70"/>
        <end position="89"/>
    </location>
</feature>
<protein>
    <recommendedName>
        <fullName evidence="4">DUF998 domain-containing protein</fullName>
    </recommendedName>
</protein>
<keyword evidence="1" id="KW-0812">Transmembrane</keyword>
<accession>A0A4R0ILK1</accession>
<comment type="caution">
    <text evidence="2">The sequence shown here is derived from an EMBL/GenBank/DDBJ whole genome shotgun (WGS) entry which is preliminary data.</text>
</comment>
<gene>
    <name evidence="2" type="ORF">E0H92_34210</name>
</gene>
<keyword evidence="1" id="KW-0472">Membrane</keyword>
<dbReference type="AlphaFoldDB" id="A0A4R0ILK1"/>
<dbReference type="Proteomes" id="UP000294225">
    <property type="component" value="Unassembled WGS sequence"/>
</dbReference>
<evidence type="ECO:0000256" key="1">
    <source>
        <dbReference type="SAM" id="Phobius"/>
    </source>
</evidence>
<evidence type="ECO:0008006" key="4">
    <source>
        <dbReference type="Google" id="ProtNLM"/>
    </source>
</evidence>
<keyword evidence="1" id="KW-1133">Transmembrane helix</keyword>
<sequence length="314" mass="34312">MFGLELKTFDREATQPDDPFVQTYLAMRRRIGLLGFWLPWVLVAIDWLLIDDLRVLRGSMSAYYHSSARDVLVGGLFVTTGFLISYLRAKRKTYDYWLSTAAGCALLVVALVPTGRSLNTNGFKVGPNSCEDFPGPPGCSGVQRSLGEDTARLVHGIGATIFVLLLAALCFVFALREFGFGPAARKLCEPRPSDVKRVRGRLKELKVPAWKYLWSGVPATEQAMPAPRRRVLLYIAMGILILLAGLWAKVGVELSLGFNDLRLGATYVGEVVAFLAFGIAWLAAGKDLEPRSLPDRIGSMVKSAAGTLGMAKKA</sequence>
<feature type="transmembrane region" description="Helical" evidence="1">
    <location>
        <begin position="31"/>
        <end position="50"/>
    </location>
</feature>
<evidence type="ECO:0000313" key="2">
    <source>
        <dbReference type="EMBL" id="TCC33200.1"/>
    </source>
</evidence>
<name>A0A4R0ILK1_9ACTN</name>
<reference evidence="2 3" key="1">
    <citation type="submission" date="2019-02" db="EMBL/GenBank/DDBJ databases">
        <title>Kribbella capetownensis sp. nov. and Kribbella speibonae sp. nov., isolated from soil.</title>
        <authorList>
            <person name="Curtis S.M."/>
            <person name="Norton I."/>
            <person name="Everest G.J."/>
            <person name="Meyers P.R."/>
        </authorList>
    </citation>
    <scope>NUCLEOTIDE SEQUENCE [LARGE SCALE GENOMIC DNA]</scope>
    <source>
        <strain evidence="2 3">YM55</strain>
    </source>
</reference>
<dbReference type="RefSeq" id="WP_131499161.1">
    <property type="nucleotide sequence ID" value="NZ_SJKC01000005.1"/>
</dbReference>
<feature type="transmembrane region" description="Helical" evidence="1">
    <location>
        <begin position="264"/>
        <end position="284"/>
    </location>
</feature>
<proteinExistence type="predicted"/>
<organism evidence="2 3">
    <name type="scientific">Kribbella speibonae</name>
    <dbReference type="NCBI Taxonomy" id="1572660"/>
    <lineage>
        <taxon>Bacteria</taxon>
        <taxon>Bacillati</taxon>
        <taxon>Actinomycetota</taxon>
        <taxon>Actinomycetes</taxon>
        <taxon>Propionibacteriales</taxon>
        <taxon>Kribbellaceae</taxon>
        <taxon>Kribbella</taxon>
    </lineage>
</organism>
<feature type="transmembrane region" description="Helical" evidence="1">
    <location>
        <begin position="231"/>
        <end position="252"/>
    </location>
</feature>